<organism evidence="9 10">
    <name type="scientific">Coniophora puteana (strain RWD-64-598)</name>
    <name type="common">Brown rot fungus</name>
    <dbReference type="NCBI Taxonomy" id="741705"/>
    <lineage>
        <taxon>Eukaryota</taxon>
        <taxon>Fungi</taxon>
        <taxon>Dikarya</taxon>
        <taxon>Basidiomycota</taxon>
        <taxon>Agaricomycotina</taxon>
        <taxon>Agaricomycetes</taxon>
        <taxon>Agaricomycetidae</taxon>
        <taxon>Boletales</taxon>
        <taxon>Coniophorineae</taxon>
        <taxon>Coniophoraceae</taxon>
        <taxon>Coniophora</taxon>
    </lineage>
</organism>
<keyword evidence="4" id="KW-0029">Amino-acid transport</keyword>
<dbReference type="AlphaFoldDB" id="A0A5M3M7N3"/>
<dbReference type="InterPro" id="IPR050524">
    <property type="entry name" value="APC_YAT"/>
</dbReference>
<evidence type="ECO:0000256" key="7">
    <source>
        <dbReference type="SAM" id="Phobius"/>
    </source>
</evidence>
<dbReference type="PANTHER" id="PTHR43341:SF4">
    <property type="entry name" value="ARGININE PERMEASE CAN1-RELATED"/>
    <property type="match status" value="1"/>
</dbReference>
<dbReference type="GO" id="GO:0015171">
    <property type="term" value="F:amino acid transmembrane transporter activity"/>
    <property type="evidence" value="ECO:0007669"/>
    <property type="project" value="TreeGrafter"/>
</dbReference>
<dbReference type="GeneID" id="19201470"/>
<keyword evidence="2" id="KW-0813">Transport</keyword>
<feature type="transmembrane region" description="Helical" evidence="7">
    <location>
        <begin position="307"/>
        <end position="326"/>
    </location>
</feature>
<feature type="transmembrane region" description="Helical" evidence="7">
    <location>
        <begin position="161"/>
        <end position="182"/>
    </location>
</feature>
<dbReference type="Pfam" id="PF00324">
    <property type="entry name" value="AA_permease"/>
    <property type="match status" value="2"/>
</dbReference>
<evidence type="ECO:0000256" key="2">
    <source>
        <dbReference type="ARBA" id="ARBA00022448"/>
    </source>
</evidence>
<dbReference type="KEGG" id="cput:CONPUDRAFT_140168"/>
<accession>A0A5M3M7N3</accession>
<comment type="caution">
    <text evidence="9">The sequence shown here is derived from an EMBL/GenBank/DDBJ whole genome shotgun (WGS) entry which is preliminary data.</text>
</comment>
<evidence type="ECO:0000256" key="5">
    <source>
        <dbReference type="ARBA" id="ARBA00022989"/>
    </source>
</evidence>
<dbReference type="RefSeq" id="XP_007774653.1">
    <property type="nucleotide sequence ID" value="XM_007776463.1"/>
</dbReference>
<feature type="domain" description="Amino acid permease/ SLC12A" evidence="8">
    <location>
        <begin position="53"/>
        <end position="265"/>
    </location>
</feature>
<feature type="transmembrane region" description="Helical" evidence="7">
    <location>
        <begin position="434"/>
        <end position="458"/>
    </location>
</feature>
<reference evidence="10" key="1">
    <citation type="journal article" date="2012" name="Science">
        <title>The Paleozoic origin of enzymatic lignin decomposition reconstructed from 31 fungal genomes.</title>
        <authorList>
            <person name="Floudas D."/>
            <person name="Binder M."/>
            <person name="Riley R."/>
            <person name="Barry K."/>
            <person name="Blanchette R.A."/>
            <person name="Henrissat B."/>
            <person name="Martinez A.T."/>
            <person name="Otillar R."/>
            <person name="Spatafora J.W."/>
            <person name="Yadav J.S."/>
            <person name="Aerts A."/>
            <person name="Benoit I."/>
            <person name="Boyd A."/>
            <person name="Carlson A."/>
            <person name="Copeland A."/>
            <person name="Coutinho P.M."/>
            <person name="de Vries R.P."/>
            <person name="Ferreira P."/>
            <person name="Findley K."/>
            <person name="Foster B."/>
            <person name="Gaskell J."/>
            <person name="Glotzer D."/>
            <person name="Gorecki P."/>
            <person name="Heitman J."/>
            <person name="Hesse C."/>
            <person name="Hori C."/>
            <person name="Igarashi K."/>
            <person name="Jurgens J.A."/>
            <person name="Kallen N."/>
            <person name="Kersten P."/>
            <person name="Kohler A."/>
            <person name="Kuees U."/>
            <person name="Kumar T.K.A."/>
            <person name="Kuo A."/>
            <person name="LaButti K."/>
            <person name="Larrondo L.F."/>
            <person name="Lindquist E."/>
            <person name="Ling A."/>
            <person name="Lombard V."/>
            <person name="Lucas S."/>
            <person name="Lundell T."/>
            <person name="Martin R."/>
            <person name="McLaughlin D.J."/>
            <person name="Morgenstern I."/>
            <person name="Morin E."/>
            <person name="Murat C."/>
            <person name="Nagy L.G."/>
            <person name="Nolan M."/>
            <person name="Ohm R.A."/>
            <person name="Patyshakuliyeva A."/>
            <person name="Rokas A."/>
            <person name="Ruiz-Duenas F.J."/>
            <person name="Sabat G."/>
            <person name="Salamov A."/>
            <person name="Samejima M."/>
            <person name="Schmutz J."/>
            <person name="Slot J.C."/>
            <person name="St John F."/>
            <person name="Stenlid J."/>
            <person name="Sun H."/>
            <person name="Sun S."/>
            <person name="Syed K."/>
            <person name="Tsang A."/>
            <person name="Wiebenga A."/>
            <person name="Young D."/>
            <person name="Pisabarro A."/>
            <person name="Eastwood D.C."/>
            <person name="Martin F."/>
            <person name="Cullen D."/>
            <person name="Grigoriev I.V."/>
            <person name="Hibbett D.S."/>
        </authorList>
    </citation>
    <scope>NUCLEOTIDE SEQUENCE [LARGE SCALE GENOMIC DNA]</scope>
    <source>
        <strain evidence="10">RWD-64-598 SS2</strain>
    </source>
</reference>
<keyword evidence="5 7" id="KW-1133">Transmembrane helix</keyword>
<feature type="domain" description="Amino acid permease/ SLC12A" evidence="8">
    <location>
        <begin position="289"/>
        <end position="534"/>
    </location>
</feature>
<dbReference type="OMA" id="LTAYINI"/>
<feature type="transmembrane region" description="Helical" evidence="7">
    <location>
        <begin position="188"/>
        <end position="208"/>
    </location>
</feature>
<dbReference type="PIRSF" id="PIRSF006060">
    <property type="entry name" value="AA_transporter"/>
    <property type="match status" value="1"/>
</dbReference>
<evidence type="ECO:0000259" key="8">
    <source>
        <dbReference type="Pfam" id="PF00324"/>
    </source>
</evidence>
<dbReference type="PANTHER" id="PTHR43341">
    <property type="entry name" value="AMINO ACID PERMEASE"/>
    <property type="match status" value="1"/>
</dbReference>
<dbReference type="OrthoDB" id="10062876at2759"/>
<sequence length="571" mass="62716">MSAYEKADSIGSHKDLPTLEHGKADVYVAPADDDNHFDVSELDYVRRQLKQRHVQMIAIAGTLGTGLFLGSGEAISGSGPVGALIAYALVGTVAYSSLCSIGEMTCWAPISGTFPHYAARWVDPAFGFAVGWNYFYTNAMTVPVEISGASLLITLWDVNHGAIYTAVIIVFVCLINIFGARAFGEAEFVFSIIKLIMITGLIILSLIIDVGGGPDHHRIGFQYWRNPGVLAGAGLEPNNIGLDRFLGILSVLVQAAFSFQGMELGERPGNGKGGICRRGGVAARRQWRAASETENPRRNISKAVRRVFYRILIFYILGIFFTGLLVPYNDPALLQSAGTAAQSPYVIAMTNAGIKVLPSIINAGVLTSAFSAANSFLFCSSRILYGLALRKQAPRIFAKCTKKGLPIVAVLTSSCFAFLAFMGVSAGAETVFNWFVSLSTVGGFFSWGSINLTYLFFYRGMKAQGIDRKQMEYWNPLQPYLSIWGVVWCIILILINGFEVFWSFNASDFFTAYINIPFFAILYLGWKFYKKTKVWKPEDMDFFTGIPTVEETEGPIAPPKNMMEKIANKVF</sequence>
<dbReference type="InterPro" id="IPR004841">
    <property type="entry name" value="AA-permease/SLC12A_dom"/>
</dbReference>
<feature type="transmembrane region" description="Helical" evidence="7">
    <location>
        <begin position="81"/>
        <end position="101"/>
    </location>
</feature>
<keyword evidence="3 7" id="KW-0812">Transmembrane</keyword>
<dbReference type="EMBL" id="JH711589">
    <property type="protein sequence ID" value="EIW75239.1"/>
    <property type="molecule type" value="Genomic_DNA"/>
</dbReference>
<evidence type="ECO:0000256" key="1">
    <source>
        <dbReference type="ARBA" id="ARBA00004141"/>
    </source>
</evidence>
<dbReference type="Gene3D" id="1.20.1740.10">
    <property type="entry name" value="Amino acid/polyamine transporter I"/>
    <property type="match status" value="1"/>
</dbReference>
<gene>
    <name evidence="9" type="ORF">CONPUDRAFT_140168</name>
</gene>
<name>A0A5M3M7N3_CONPW</name>
<feature type="transmembrane region" description="Helical" evidence="7">
    <location>
        <begin position="360"/>
        <end position="385"/>
    </location>
</feature>
<comment type="subcellular location">
    <subcellularLocation>
        <location evidence="1">Membrane</location>
        <topology evidence="1">Multi-pass membrane protein</topology>
    </subcellularLocation>
</comment>
<dbReference type="GO" id="GO:0016020">
    <property type="term" value="C:membrane"/>
    <property type="evidence" value="ECO:0007669"/>
    <property type="project" value="UniProtKB-SubCell"/>
</dbReference>
<dbReference type="Proteomes" id="UP000053558">
    <property type="component" value="Unassembled WGS sequence"/>
</dbReference>
<evidence type="ECO:0000313" key="9">
    <source>
        <dbReference type="EMBL" id="EIW75239.1"/>
    </source>
</evidence>
<evidence type="ECO:0000313" key="10">
    <source>
        <dbReference type="Proteomes" id="UP000053558"/>
    </source>
</evidence>
<dbReference type="InterPro" id="IPR004840">
    <property type="entry name" value="Amino_acid_permease_CS"/>
</dbReference>
<feature type="transmembrane region" description="Helical" evidence="7">
    <location>
        <begin position="56"/>
        <end position="75"/>
    </location>
</feature>
<feature type="transmembrane region" description="Helical" evidence="7">
    <location>
        <begin position="510"/>
        <end position="529"/>
    </location>
</feature>
<evidence type="ECO:0000256" key="4">
    <source>
        <dbReference type="ARBA" id="ARBA00022970"/>
    </source>
</evidence>
<dbReference type="PROSITE" id="PS00218">
    <property type="entry name" value="AMINO_ACID_PERMEASE_1"/>
    <property type="match status" value="1"/>
</dbReference>
<proteinExistence type="predicted"/>
<feature type="transmembrane region" description="Helical" evidence="7">
    <location>
        <begin position="479"/>
        <end position="498"/>
    </location>
</feature>
<feature type="transmembrane region" description="Helical" evidence="7">
    <location>
        <begin position="405"/>
        <end position="428"/>
    </location>
</feature>
<keyword evidence="6 7" id="KW-0472">Membrane</keyword>
<keyword evidence="10" id="KW-1185">Reference proteome</keyword>
<evidence type="ECO:0000256" key="3">
    <source>
        <dbReference type="ARBA" id="ARBA00022692"/>
    </source>
</evidence>
<protein>
    <submittedName>
        <fullName evidence="9">General APC amino acid permease</fullName>
    </submittedName>
</protein>
<evidence type="ECO:0000256" key="6">
    <source>
        <dbReference type="ARBA" id="ARBA00023136"/>
    </source>
</evidence>